<dbReference type="RefSeq" id="WP_025014731.1">
    <property type="nucleotide sequence ID" value="NZ_AZFU01000022.1"/>
</dbReference>
<dbReference type="OrthoDB" id="9807403at2"/>
<evidence type="ECO:0000256" key="6">
    <source>
        <dbReference type="HAMAP-Rule" id="MF_01161"/>
    </source>
</evidence>
<reference evidence="8 9" key="1">
    <citation type="journal article" date="2015" name="Genome Announc.">
        <title>Expanding the biotechnology potential of lactobacilli through comparative genomics of 213 strains and associated genera.</title>
        <authorList>
            <person name="Sun Z."/>
            <person name="Harris H.M."/>
            <person name="McCann A."/>
            <person name="Guo C."/>
            <person name="Argimon S."/>
            <person name="Zhang W."/>
            <person name="Yang X."/>
            <person name="Jeffery I.B."/>
            <person name="Cooney J.C."/>
            <person name="Kagawa T.F."/>
            <person name="Liu W."/>
            <person name="Song Y."/>
            <person name="Salvetti E."/>
            <person name="Wrobel A."/>
            <person name="Rasinkangas P."/>
            <person name="Parkhill J."/>
            <person name="Rea M.C."/>
            <person name="O'Sullivan O."/>
            <person name="Ritari J."/>
            <person name="Douillard F.P."/>
            <person name="Paul Ross R."/>
            <person name="Yang R."/>
            <person name="Briner A.E."/>
            <person name="Felis G.E."/>
            <person name="de Vos W.M."/>
            <person name="Barrangou R."/>
            <person name="Klaenhammer T.R."/>
            <person name="Caufield P.W."/>
            <person name="Cui Y."/>
            <person name="Zhang H."/>
            <person name="O'Toole P.W."/>
        </authorList>
    </citation>
    <scope>NUCLEOTIDE SEQUENCE [LARGE SCALE GENOMIC DNA]</scope>
    <source>
        <strain evidence="8 9">DSM 16761</strain>
    </source>
</reference>
<comment type="subcellular location">
    <subcellularLocation>
        <location evidence="6">Cytoplasm</location>
    </subcellularLocation>
</comment>
<evidence type="ECO:0000313" key="8">
    <source>
        <dbReference type="EMBL" id="KRM04172.1"/>
    </source>
</evidence>
<dbReference type="Proteomes" id="UP000051307">
    <property type="component" value="Unassembled WGS sequence"/>
</dbReference>
<comment type="similarity">
    <text evidence="6">Belongs to the tRNA(Ile)-lysidine synthase family.</text>
</comment>
<evidence type="ECO:0000256" key="2">
    <source>
        <dbReference type="ARBA" id="ARBA00022694"/>
    </source>
</evidence>
<evidence type="ECO:0000259" key="7">
    <source>
        <dbReference type="Pfam" id="PF01171"/>
    </source>
</evidence>
<dbReference type="GO" id="GO:0005524">
    <property type="term" value="F:ATP binding"/>
    <property type="evidence" value="ECO:0007669"/>
    <property type="project" value="UniProtKB-KW"/>
</dbReference>
<dbReference type="EMBL" id="AZFU01000022">
    <property type="protein sequence ID" value="KRM04172.1"/>
    <property type="molecule type" value="Genomic_DNA"/>
</dbReference>
<evidence type="ECO:0000256" key="5">
    <source>
        <dbReference type="ARBA" id="ARBA00048539"/>
    </source>
</evidence>
<comment type="caution">
    <text evidence="8">The sequence shown here is derived from an EMBL/GenBank/DDBJ whole genome shotgun (WGS) entry which is preliminary data.</text>
</comment>
<name>A0A0R1VRA7_9LACO</name>
<sequence length="413" mass="47862">MKIIDFFEDNKISLDKKFLVAASAGPDSMALLDMLRKMNVEVIAAHFDHQLRSDSEDETKILQKYCGKYDIPLFTAIWPKENQPSRGIEAAARDARYDFLTKVAKAKKADYLLTAHHGDDLLENILLKFIRSGNPEEMNSLQAVGKMHGVSLLRPLLAYSKQELLDYDQKNAIEFIVDSTNNEDETMRNRLRHHVVPLLKKENPNLISNALNYSRKMTDLDKFVEQKVDDVGQLEPFLGRAYRIKSEKIAKLSENEQIIFWQRNIWDKFHRRVNQNLGNFSVSEYQGYFYLFRKGEAPVIASSQIKLNVPFVFQGETFVLTDKQEKDKVEIGNFWFKEKNTFKAGSLIPGSKLLLQDGQRTKAKKKFAEHAIPLSLRPLCLTIYADNEPIFVEKTYQNQNWIENGKQYFLCKY</sequence>
<dbReference type="GO" id="GO:0032267">
    <property type="term" value="F:tRNA(Ile)-lysidine synthase activity"/>
    <property type="evidence" value="ECO:0007669"/>
    <property type="project" value="UniProtKB-EC"/>
</dbReference>
<evidence type="ECO:0000313" key="9">
    <source>
        <dbReference type="Proteomes" id="UP000051307"/>
    </source>
</evidence>
<comment type="function">
    <text evidence="6">Ligates lysine onto the cytidine present at position 34 of the AUA codon-specific tRNA(Ile) that contains the anticodon CAU, in an ATP-dependent manner. Cytidine is converted to lysidine, thus changing the amino acid specificity of the tRNA from methionine to isoleucine.</text>
</comment>
<keyword evidence="1 6" id="KW-0436">Ligase</keyword>
<evidence type="ECO:0000256" key="1">
    <source>
        <dbReference type="ARBA" id="ARBA00022598"/>
    </source>
</evidence>
<dbReference type="HAMAP" id="MF_01161">
    <property type="entry name" value="tRNA_Ile_lys_synt"/>
    <property type="match status" value="1"/>
</dbReference>
<accession>A0A0R1VRA7</accession>
<dbReference type="PANTHER" id="PTHR43033:SF1">
    <property type="entry name" value="TRNA(ILE)-LYSIDINE SYNTHASE-RELATED"/>
    <property type="match status" value="1"/>
</dbReference>
<feature type="domain" description="tRNA(Ile)-lysidine/2-thiocytidine synthase N-terminal" evidence="7">
    <location>
        <begin position="17"/>
        <end position="193"/>
    </location>
</feature>
<dbReference type="AlphaFoldDB" id="A0A0R1VRA7"/>
<dbReference type="InterPro" id="IPR014729">
    <property type="entry name" value="Rossmann-like_a/b/a_fold"/>
</dbReference>
<dbReference type="EC" id="6.3.4.19" evidence="6"/>
<dbReference type="InterPro" id="IPR012094">
    <property type="entry name" value="tRNA_Ile_lys_synt"/>
</dbReference>
<dbReference type="InterPro" id="IPR011063">
    <property type="entry name" value="TilS/TtcA_N"/>
</dbReference>
<organism evidence="8 9">
    <name type="scientific">Lactobacillus kitasatonis DSM 16761 = JCM 1039</name>
    <dbReference type="NCBI Taxonomy" id="1423767"/>
    <lineage>
        <taxon>Bacteria</taxon>
        <taxon>Bacillati</taxon>
        <taxon>Bacillota</taxon>
        <taxon>Bacilli</taxon>
        <taxon>Lactobacillales</taxon>
        <taxon>Lactobacillaceae</taxon>
        <taxon>Lactobacillus</taxon>
    </lineage>
</organism>
<keyword evidence="6" id="KW-0963">Cytoplasm</keyword>
<keyword evidence="3" id="KW-0547">Nucleotide-binding</keyword>
<dbReference type="eggNOG" id="COG0037">
    <property type="taxonomic scope" value="Bacteria"/>
</dbReference>
<evidence type="ECO:0000256" key="3">
    <source>
        <dbReference type="ARBA" id="ARBA00022741"/>
    </source>
</evidence>
<dbReference type="PATRIC" id="fig|1423767.3.peg.951"/>
<evidence type="ECO:0000256" key="4">
    <source>
        <dbReference type="ARBA" id="ARBA00022840"/>
    </source>
</evidence>
<proteinExistence type="inferred from homology"/>
<dbReference type="InterPro" id="IPR012795">
    <property type="entry name" value="tRNA_Ile_lys_synt_N"/>
</dbReference>
<dbReference type="CDD" id="cd01992">
    <property type="entry name" value="TilS_N"/>
    <property type="match status" value="1"/>
</dbReference>
<keyword evidence="2 6" id="KW-0819">tRNA processing</keyword>
<comment type="catalytic activity">
    <reaction evidence="5 6">
        <text>cytidine(34) in tRNA(Ile2) + L-lysine + ATP = lysidine(34) in tRNA(Ile2) + AMP + diphosphate + H(+)</text>
        <dbReference type="Rhea" id="RHEA:43744"/>
        <dbReference type="Rhea" id="RHEA-COMP:10625"/>
        <dbReference type="Rhea" id="RHEA-COMP:10670"/>
        <dbReference type="ChEBI" id="CHEBI:15378"/>
        <dbReference type="ChEBI" id="CHEBI:30616"/>
        <dbReference type="ChEBI" id="CHEBI:32551"/>
        <dbReference type="ChEBI" id="CHEBI:33019"/>
        <dbReference type="ChEBI" id="CHEBI:82748"/>
        <dbReference type="ChEBI" id="CHEBI:83665"/>
        <dbReference type="ChEBI" id="CHEBI:456215"/>
        <dbReference type="EC" id="6.3.4.19"/>
    </reaction>
</comment>
<dbReference type="GO" id="GO:0006400">
    <property type="term" value="P:tRNA modification"/>
    <property type="evidence" value="ECO:0007669"/>
    <property type="project" value="UniProtKB-UniRule"/>
</dbReference>
<dbReference type="Pfam" id="PF01171">
    <property type="entry name" value="ATP_bind_3"/>
    <property type="match status" value="1"/>
</dbReference>
<gene>
    <name evidence="6" type="primary">tilS</name>
    <name evidence="8" type="ORF">FC59_GL000919</name>
</gene>
<dbReference type="GO" id="GO:0005737">
    <property type="term" value="C:cytoplasm"/>
    <property type="evidence" value="ECO:0007669"/>
    <property type="project" value="UniProtKB-SubCell"/>
</dbReference>
<protein>
    <recommendedName>
        <fullName evidence="6">tRNA(Ile)-lysidine synthase</fullName>
        <ecNumber evidence="6">6.3.4.19</ecNumber>
    </recommendedName>
    <alternativeName>
        <fullName evidence="6">tRNA(Ile)-2-lysyl-cytidine synthase</fullName>
    </alternativeName>
    <alternativeName>
        <fullName evidence="6">tRNA(Ile)-lysidine synthetase</fullName>
    </alternativeName>
</protein>
<dbReference type="PANTHER" id="PTHR43033">
    <property type="entry name" value="TRNA(ILE)-LYSIDINE SYNTHASE-RELATED"/>
    <property type="match status" value="1"/>
</dbReference>
<comment type="caution">
    <text evidence="6">Lacks conserved residue(s) required for the propagation of feature annotation.</text>
</comment>
<dbReference type="Gene3D" id="3.40.50.620">
    <property type="entry name" value="HUPs"/>
    <property type="match status" value="1"/>
</dbReference>
<dbReference type="SUPFAM" id="SSF52402">
    <property type="entry name" value="Adenine nucleotide alpha hydrolases-like"/>
    <property type="match status" value="1"/>
</dbReference>
<dbReference type="NCBIfam" id="TIGR02432">
    <property type="entry name" value="lysidine_TilS_N"/>
    <property type="match status" value="1"/>
</dbReference>
<keyword evidence="4" id="KW-0067">ATP-binding</keyword>